<feature type="domain" description="TonB-dependent receptor plug" evidence="9">
    <location>
        <begin position="117"/>
        <end position="223"/>
    </location>
</feature>
<evidence type="ECO:0000256" key="7">
    <source>
        <dbReference type="PROSITE-ProRule" id="PRU01360"/>
    </source>
</evidence>
<dbReference type="InterPro" id="IPR012910">
    <property type="entry name" value="Plug_dom"/>
</dbReference>
<keyword evidence="11" id="KW-1185">Reference proteome</keyword>
<evidence type="ECO:0000256" key="3">
    <source>
        <dbReference type="ARBA" id="ARBA00022452"/>
    </source>
</evidence>
<feature type="signal peptide" evidence="8">
    <location>
        <begin position="1"/>
        <end position="21"/>
    </location>
</feature>
<dbReference type="EMBL" id="CP009621">
    <property type="protein sequence ID" value="AKD03088.1"/>
    <property type="molecule type" value="Genomic_DNA"/>
</dbReference>
<dbReference type="Pfam" id="PF13715">
    <property type="entry name" value="CarbopepD_reg_2"/>
    <property type="match status" value="1"/>
</dbReference>
<dbReference type="Gene3D" id="2.40.170.20">
    <property type="entry name" value="TonB-dependent receptor, beta-barrel domain"/>
    <property type="match status" value="1"/>
</dbReference>
<dbReference type="InterPro" id="IPR036942">
    <property type="entry name" value="Beta-barrel_TonB_sf"/>
</dbReference>
<dbReference type="SUPFAM" id="SSF49464">
    <property type="entry name" value="Carboxypeptidase regulatory domain-like"/>
    <property type="match status" value="1"/>
</dbReference>
<keyword evidence="2 7" id="KW-0813">Transport</keyword>
<evidence type="ECO:0000259" key="9">
    <source>
        <dbReference type="Pfam" id="PF07715"/>
    </source>
</evidence>
<dbReference type="Pfam" id="PF07715">
    <property type="entry name" value="Plug"/>
    <property type="match status" value="1"/>
</dbReference>
<dbReference type="STRING" id="400092.PKOR_08100"/>
<accession>A0A0E3ZDH1</accession>
<dbReference type="HOGENOM" id="CLU_004317_0_1_10"/>
<name>A0A0E3ZDH1_9BACT</name>
<sequence length="1047" mass="114699">MRKVLLFGLVMFLTFVSQAWAQNRTITGTVTDAGSGQPLPGVNVVVKGTTVGTFTGTDGTYTVGVPTENAVILYSFLGYIPQEISSAGKTTINVKLSEDSKALSEVLVVAYGTADEKSFTGSASAVKAEAIEKLQANDVTKALGGLTPGVQVVQNSGQPGATGQIRIRGIGSVASSSTPLYVVDGAPYSGDLNAINPNDIESMTVLKDASAAALYGSRAANGVVVITTKGGKAPKKPTITFGATYGISDFAVKDYETVSSDKYYELTWEALRNDAVADASKWEGKFNSPEEYATKNVVSRIAGGSANGQQYNPFNDPEPVGLDGKLKSGLTAAWEDDWRDALYRRAVRQEYDFGIQGGNEKTNYYFSGNYLNQEGAFITSGFERYTSRLRVSSQVTDKIKFGVNALIANTDQNAPTSSGTSFRNVVSWGRNISSVYPIYRRRNADGTFIENPSEFDFNPTRPYGGNSNPVGTTELDMLKRNVLTWSLNTFGEVELPFDLRYRTTFALTGNNTKDFTFYNPNYGDGAGVGGRGTQWRSSFVEYTINHILSYSRAFGQHQIDALGGFEAFNYKYDYMYGQKTNFLALPGLTELDNASTINALNSQSDRRSLLSYLGQVNYNFQDKYYLSGSFRRDGSSRFHTENRWGNFFSVGGSYRISQEDFMSGLAWVNDAKIRASYGTSGNEGLLNSGGESDYYAYRGLYQTGYSDLSAPGIILDKLENQVLSWEKQAAFNVGVDATIFNNVDVSLDYYSRTSKDLLFNKPLAPSTGFTSVFDNLGAMRNRGVEVNVDAHIINGENFSWSANVNAAHNQNELTKLPQETILMGTKQLKVGRSIYDFFIQDFAGVDPATGLSLWYMDVKDENGNVISKETTSDYNKASRYYVGTALPDITGGVTNNLQYKNFDLSVFFTYSIGGEILNTDYSGLMHGGDRAGTNWNEDILDRWQQPGDVTDVPRLGTSQSLNSNSQSSRFLVDASYLRLRNVTLGYSLPKSLQEKVGLKNARVFVQGDNLWTLFNTPGLDPEQSIDGITNSRFPTQKTISVGVRATL</sequence>
<evidence type="ECO:0000256" key="5">
    <source>
        <dbReference type="ARBA" id="ARBA00023136"/>
    </source>
</evidence>
<dbReference type="NCBIfam" id="TIGR04056">
    <property type="entry name" value="OMP_RagA_SusC"/>
    <property type="match status" value="1"/>
</dbReference>
<keyword evidence="5 7" id="KW-0472">Membrane</keyword>
<dbReference type="InterPro" id="IPR037066">
    <property type="entry name" value="Plug_dom_sf"/>
</dbReference>
<comment type="subcellular location">
    <subcellularLocation>
        <location evidence="1 7">Cell outer membrane</location>
        <topology evidence="1 7">Multi-pass membrane protein</topology>
    </subcellularLocation>
</comment>
<dbReference type="SUPFAM" id="SSF56935">
    <property type="entry name" value="Porins"/>
    <property type="match status" value="1"/>
</dbReference>
<evidence type="ECO:0000313" key="11">
    <source>
        <dbReference type="Proteomes" id="UP000033109"/>
    </source>
</evidence>
<dbReference type="Gene3D" id="2.170.130.10">
    <property type="entry name" value="TonB-dependent receptor, plug domain"/>
    <property type="match status" value="1"/>
</dbReference>
<dbReference type="InterPro" id="IPR008969">
    <property type="entry name" value="CarboxyPept-like_regulatory"/>
</dbReference>
<dbReference type="InterPro" id="IPR023997">
    <property type="entry name" value="TonB-dep_OMP_SusC/RagA_CS"/>
</dbReference>
<keyword evidence="6 7" id="KW-0998">Cell outer membrane</keyword>
<evidence type="ECO:0000256" key="8">
    <source>
        <dbReference type="SAM" id="SignalP"/>
    </source>
</evidence>
<gene>
    <name evidence="10" type="ORF">PKOR_08100</name>
</gene>
<proteinExistence type="inferred from homology"/>
<reference evidence="10 11" key="1">
    <citation type="journal article" date="2015" name="Sci. Rep.">
        <title>Unraveling adaptation of Pontibacter korlensis to radiation and infertility in desert through complete genome and comparative transcriptomic analysis.</title>
        <authorList>
            <person name="Dai J."/>
            <person name="Dai W."/>
            <person name="Qiu C."/>
            <person name="Yang Z."/>
            <person name="Zhang Y."/>
            <person name="Zhou M."/>
            <person name="Zhang L."/>
            <person name="Fang C."/>
            <person name="Gao Q."/>
            <person name="Yang Q."/>
            <person name="Li X."/>
            <person name="Wang Z."/>
            <person name="Wang Z."/>
            <person name="Jia Z."/>
            <person name="Chen X."/>
        </authorList>
    </citation>
    <scope>NUCLEOTIDE SEQUENCE [LARGE SCALE GENOMIC DNA]</scope>
    <source>
        <strain evidence="10 11">X14-1T</strain>
    </source>
</reference>
<dbReference type="AlphaFoldDB" id="A0A0E3ZDH1"/>
<keyword evidence="3 7" id="KW-1134">Transmembrane beta strand</keyword>
<dbReference type="InterPro" id="IPR023996">
    <property type="entry name" value="TonB-dep_OMP_SusC/RagA"/>
</dbReference>
<evidence type="ECO:0000256" key="6">
    <source>
        <dbReference type="ARBA" id="ARBA00023237"/>
    </source>
</evidence>
<dbReference type="GO" id="GO:0009279">
    <property type="term" value="C:cell outer membrane"/>
    <property type="evidence" value="ECO:0007669"/>
    <property type="project" value="UniProtKB-SubCell"/>
</dbReference>
<evidence type="ECO:0000256" key="1">
    <source>
        <dbReference type="ARBA" id="ARBA00004571"/>
    </source>
</evidence>
<evidence type="ECO:0000313" key="10">
    <source>
        <dbReference type="EMBL" id="AKD03088.1"/>
    </source>
</evidence>
<comment type="similarity">
    <text evidence="7">Belongs to the TonB-dependent receptor family.</text>
</comment>
<keyword evidence="4 7" id="KW-0812">Transmembrane</keyword>
<dbReference type="OrthoDB" id="9768177at2"/>
<organism evidence="10 11">
    <name type="scientific">Pontibacter korlensis</name>
    <dbReference type="NCBI Taxonomy" id="400092"/>
    <lineage>
        <taxon>Bacteria</taxon>
        <taxon>Pseudomonadati</taxon>
        <taxon>Bacteroidota</taxon>
        <taxon>Cytophagia</taxon>
        <taxon>Cytophagales</taxon>
        <taxon>Hymenobacteraceae</taxon>
        <taxon>Pontibacter</taxon>
    </lineage>
</organism>
<dbReference type="NCBIfam" id="TIGR04057">
    <property type="entry name" value="SusC_RagA_signa"/>
    <property type="match status" value="1"/>
</dbReference>
<evidence type="ECO:0000256" key="4">
    <source>
        <dbReference type="ARBA" id="ARBA00022692"/>
    </source>
</evidence>
<dbReference type="Proteomes" id="UP000033109">
    <property type="component" value="Chromosome"/>
</dbReference>
<dbReference type="KEGG" id="pko:PKOR_08100"/>
<feature type="chain" id="PRO_5002416232" description="TonB-dependent receptor plug domain-containing protein" evidence="8">
    <location>
        <begin position="22"/>
        <end position="1047"/>
    </location>
</feature>
<evidence type="ECO:0000256" key="2">
    <source>
        <dbReference type="ARBA" id="ARBA00022448"/>
    </source>
</evidence>
<dbReference type="PATRIC" id="fig|400092.3.peg.1786"/>
<protein>
    <recommendedName>
        <fullName evidence="9">TonB-dependent receptor plug domain-containing protein</fullName>
    </recommendedName>
</protein>
<keyword evidence="8" id="KW-0732">Signal</keyword>
<dbReference type="RefSeq" id="WP_046310112.1">
    <property type="nucleotide sequence ID" value="NZ_CBCSCY010000010.1"/>
</dbReference>
<dbReference type="PROSITE" id="PS52016">
    <property type="entry name" value="TONB_DEPENDENT_REC_3"/>
    <property type="match status" value="1"/>
</dbReference>
<dbReference type="Gene3D" id="2.60.40.1120">
    <property type="entry name" value="Carboxypeptidase-like, regulatory domain"/>
    <property type="match status" value="1"/>
</dbReference>
<dbReference type="InterPro" id="IPR039426">
    <property type="entry name" value="TonB-dep_rcpt-like"/>
</dbReference>